<evidence type="ECO:0000313" key="2">
    <source>
        <dbReference type="EMBL" id="VEL35999.1"/>
    </source>
</evidence>
<feature type="region of interest" description="Disordered" evidence="1">
    <location>
        <begin position="135"/>
        <end position="157"/>
    </location>
</feature>
<dbReference type="Proteomes" id="UP000784294">
    <property type="component" value="Unassembled WGS sequence"/>
</dbReference>
<dbReference type="AlphaFoldDB" id="A0A448XG97"/>
<sequence>MRVAQTGDSADKLGPLRCCEGSCCGYRVMGGGVKRFEQPEELTSGVAEADGLQHPSLTGQLLAGLSSRPVELGVRLLHVSSSTSQRCSTRPTVRCPRPTSTGNSGLMLLPIVPRTHAHTHAHVAYLNQPLDHASRPPFVSSSAHPPPAPPEPACSDDADLHVWPYGQTAFVMPEIPTLEAGSVPLSELDVSAAGLDASPLAGDAAADSAAPATAAHEPREERIEPVEPSQSAPSAEVGPLAAPRRAAESATIATRARPRLESPGPSPGSDSGSGSGSGSGPAPHAPLDGYEATRAERRRYAEVPRYSRVPPSLVYASRESPAVIRCVAGPAITLRVVCVTPGTGDRATAPTKGTQISGYPTTRPWLPRAETSRRLGRSVRTRASCSSAQLLEHLQLGAHRTGKQRLPRKADATGRDE</sequence>
<keyword evidence="3" id="KW-1185">Reference proteome</keyword>
<feature type="non-terminal residue" evidence="2">
    <location>
        <position position="1"/>
    </location>
</feature>
<name>A0A448XG97_9PLAT</name>
<protein>
    <submittedName>
        <fullName evidence="2">Uncharacterized protein</fullName>
    </submittedName>
</protein>
<accession>A0A448XG97</accession>
<comment type="caution">
    <text evidence="2">The sequence shown here is derived from an EMBL/GenBank/DDBJ whole genome shotgun (WGS) entry which is preliminary data.</text>
</comment>
<feature type="region of interest" description="Disordered" evidence="1">
    <location>
        <begin position="396"/>
        <end position="417"/>
    </location>
</feature>
<organism evidence="2 3">
    <name type="scientific">Protopolystoma xenopodis</name>
    <dbReference type="NCBI Taxonomy" id="117903"/>
    <lineage>
        <taxon>Eukaryota</taxon>
        <taxon>Metazoa</taxon>
        <taxon>Spiralia</taxon>
        <taxon>Lophotrochozoa</taxon>
        <taxon>Platyhelminthes</taxon>
        <taxon>Monogenea</taxon>
        <taxon>Polyopisthocotylea</taxon>
        <taxon>Polystomatidea</taxon>
        <taxon>Polystomatidae</taxon>
        <taxon>Protopolystoma</taxon>
    </lineage>
</organism>
<feature type="compositionally biased region" description="Basic and acidic residues" evidence="1">
    <location>
        <begin position="216"/>
        <end position="225"/>
    </location>
</feature>
<reference evidence="2" key="1">
    <citation type="submission" date="2018-11" db="EMBL/GenBank/DDBJ databases">
        <authorList>
            <consortium name="Pathogen Informatics"/>
        </authorList>
    </citation>
    <scope>NUCLEOTIDE SEQUENCE</scope>
</reference>
<feature type="region of interest" description="Disordered" evidence="1">
    <location>
        <begin position="201"/>
        <end position="288"/>
    </location>
</feature>
<dbReference type="EMBL" id="CAAALY010251170">
    <property type="protein sequence ID" value="VEL35999.1"/>
    <property type="molecule type" value="Genomic_DNA"/>
</dbReference>
<evidence type="ECO:0000313" key="3">
    <source>
        <dbReference type="Proteomes" id="UP000784294"/>
    </source>
</evidence>
<evidence type="ECO:0000256" key="1">
    <source>
        <dbReference type="SAM" id="MobiDB-lite"/>
    </source>
</evidence>
<feature type="compositionally biased region" description="Basic and acidic residues" evidence="1">
    <location>
        <begin position="408"/>
        <end position="417"/>
    </location>
</feature>
<proteinExistence type="predicted"/>
<feature type="compositionally biased region" description="Low complexity" evidence="1">
    <location>
        <begin position="201"/>
        <end position="215"/>
    </location>
</feature>
<gene>
    <name evidence="2" type="ORF">PXEA_LOCUS29439</name>
</gene>